<sequence>MPDTTCPLAREQKKPGVEIDAGLPSMHGLSMLVKVSLWLLNVVFLILLGGCSASIPEDDPTNFKDRAVTRASGGVQVSSVVLSPEESLFSLGYPLAKKDIQPIWVEIKNDELTDFFLMLINVDANYFSPSEVAWKFRRYDSPDVPKANTLAQRADYFHEKHIPVRIPARSSVSGFVYTNLDPGRKAYTIEVMGRNEVRSLDFFQAVPGFEADYQRVDFRSLHASADRRDLTLNELRRYLEKLPCCTSGGDRRTDGDPLNLVFVGEGRKVMAALARRGWDLTETTRASSVGRMVASSVFKSQYRTSPISPLFLFGREQDIALQKVRRNVDERNHMRMWRAPVNMNGEPVWVGQVSRDIGIKLSGVTVVTHKIDPLVDEARLYVTLDMIASRSLRAIGHVSGVGPAGRGSGRVNYTRDPYYTDGNRVVLFVSGDRVLTKDIRYLDWEEPQPSRPRN</sequence>
<evidence type="ECO:0000259" key="1">
    <source>
        <dbReference type="Pfam" id="PF14067"/>
    </source>
</evidence>
<dbReference type="OrthoDB" id="3725455at2"/>
<accession>A0A0P1EFY1</accession>
<reference evidence="2 3" key="1">
    <citation type="submission" date="2015-09" db="EMBL/GenBank/DDBJ databases">
        <authorList>
            <consortium name="Swine Surveillance"/>
        </authorList>
    </citation>
    <scope>NUCLEOTIDE SEQUENCE [LARGE SCALE GENOMIC DNA]</scope>
    <source>
        <strain evidence="2 3">CECT 4292</strain>
    </source>
</reference>
<dbReference type="RefSeq" id="WP_158507033.1">
    <property type="nucleotide sequence ID" value="NZ_CYPU01000041.1"/>
</dbReference>
<dbReference type="AlphaFoldDB" id="A0A0P1EFY1"/>
<dbReference type="InterPro" id="IPR025902">
    <property type="entry name" value="LssY-like-C_dom"/>
</dbReference>
<name>A0A0P1EFY1_9RHOB</name>
<dbReference type="Pfam" id="PF14067">
    <property type="entry name" value="LssY_C"/>
    <property type="match status" value="1"/>
</dbReference>
<feature type="domain" description="LssY-like C-terminal" evidence="1">
    <location>
        <begin position="250"/>
        <end position="423"/>
    </location>
</feature>
<dbReference type="GeneID" id="55494077"/>
<evidence type="ECO:0000313" key="2">
    <source>
        <dbReference type="EMBL" id="CUH48705.1"/>
    </source>
</evidence>
<proteinExistence type="predicted"/>
<organism evidence="2 3">
    <name type="scientific">Ruegeria atlantica</name>
    <dbReference type="NCBI Taxonomy" id="81569"/>
    <lineage>
        <taxon>Bacteria</taxon>
        <taxon>Pseudomonadati</taxon>
        <taxon>Pseudomonadota</taxon>
        <taxon>Alphaproteobacteria</taxon>
        <taxon>Rhodobacterales</taxon>
        <taxon>Roseobacteraceae</taxon>
        <taxon>Ruegeria</taxon>
    </lineage>
</organism>
<dbReference type="STRING" id="81569.RUM4293_03594"/>
<protein>
    <recommendedName>
        <fullName evidence="1">LssY-like C-terminal domain-containing protein</fullName>
    </recommendedName>
</protein>
<dbReference type="Proteomes" id="UP000050783">
    <property type="component" value="Unassembled WGS sequence"/>
</dbReference>
<gene>
    <name evidence="2" type="ORF">RUA4292_02890</name>
</gene>
<evidence type="ECO:0000313" key="3">
    <source>
        <dbReference type="Proteomes" id="UP000050783"/>
    </source>
</evidence>
<dbReference type="EMBL" id="CYPU01000041">
    <property type="protein sequence ID" value="CUH48705.1"/>
    <property type="molecule type" value="Genomic_DNA"/>
</dbReference>